<organism evidence="2">
    <name type="scientific">Ceratitis capitata</name>
    <name type="common">Mediterranean fruit fly</name>
    <name type="synonym">Tephritis capitata</name>
    <dbReference type="NCBI Taxonomy" id="7213"/>
    <lineage>
        <taxon>Eukaryota</taxon>
        <taxon>Metazoa</taxon>
        <taxon>Ecdysozoa</taxon>
        <taxon>Arthropoda</taxon>
        <taxon>Hexapoda</taxon>
        <taxon>Insecta</taxon>
        <taxon>Pterygota</taxon>
        <taxon>Neoptera</taxon>
        <taxon>Endopterygota</taxon>
        <taxon>Diptera</taxon>
        <taxon>Brachycera</taxon>
        <taxon>Muscomorpha</taxon>
        <taxon>Tephritoidea</taxon>
        <taxon>Tephritidae</taxon>
        <taxon>Ceratitis</taxon>
        <taxon>Ceratitis</taxon>
    </lineage>
</organism>
<dbReference type="AlphaFoldDB" id="W8BTR9"/>
<proteinExistence type="evidence at transcript level"/>
<feature type="region of interest" description="Disordered" evidence="1">
    <location>
        <begin position="303"/>
        <end position="342"/>
    </location>
</feature>
<name>W8BTR9_CERCA</name>
<reference evidence="2" key="1">
    <citation type="submission" date="2013-07" db="EMBL/GenBank/DDBJ databases">
        <authorList>
            <person name="Geib S."/>
        </authorList>
    </citation>
    <scope>NUCLEOTIDE SEQUENCE</scope>
</reference>
<evidence type="ECO:0000256" key="1">
    <source>
        <dbReference type="SAM" id="MobiDB-lite"/>
    </source>
</evidence>
<protein>
    <submittedName>
        <fullName evidence="2">Retrovirus-related Gag polyprotein from transposon gypsy</fullName>
    </submittedName>
</protein>
<feature type="compositionally biased region" description="Polar residues" evidence="1">
    <location>
        <begin position="303"/>
        <end position="334"/>
    </location>
</feature>
<sequence length="366" mass="41730">MALANNGNNSMNMDVVSRLIAASTASLRTELEQVRLQLRNLSSNNNVTEYSVESIDSTIHCDESLDVIKSLPEFKGKINNYVSWREAANNSMSLYTRGSKKYFAALTILRNKLSQDANDILTNHGTVLNFDAILSRLDFAYADKRPCHIIEQEMSILRQGSRTLIEFYNEANKKLTLLTKKTIMTHGTNSAITNELNIKNRDTALRTFITGLNSPLDEILFTLAPKDLPNALAKAQELYLNQMRAQFAFHFSRNSQMINSRGPSQGNQRAHNFQNNLRYPIRTPQINEVTQNRPEPMDVDQSLQILNKPSPRRTNQSQVRVNRGNYQTNYQPNNVPKRGNDSAQISFQPQQKVQRINNLNENHFLD</sequence>
<dbReference type="EMBL" id="GAMC01014045">
    <property type="protein sequence ID" value="JAB92510.1"/>
    <property type="molecule type" value="mRNA"/>
</dbReference>
<feature type="compositionally biased region" description="Polar residues" evidence="1">
    <location>
        <begin position="256"/>
        <end position="277"/>
    </location>
</feature>
<evidence type="ECO:0000313" key="2">
    <source>
        <dbReference type="EMBL" id="JAB92509.1"/>
    </source>
</evidence>
<dbReference type="EMBL" id="GAMC01014046">
    <property type="protein sequence ID" value="JAB92509.1"/>
    <property type="molecule type" value="mRNA"/>
</dbReference>
<gene>
    <name evidence="2" type="primary">GAGY</name>
</gene>
<accession>W8BTR9</accession>
<feature type="region of interest" description="Disordered" evidence="1">
    <location>
        <begin position="256"/>
        <end position="280"/>
    </location>
</feature>
<reference evidence="2" key="2">
    <citation type="journal article" date="2014" name="BMC Genomics">
        <title>A genomic perspective to assessing quality of mass-reared SIT flies used in Mediterranean fruit fly (Ceratitis capitata) eradication in California.</title>
        <authorList>
            <person name="Calla B."/>
            <person name="Hall B."/>
            <person name="Hou S."/>
            <person name="Geib S.M."/>
        </authorList>
    </citation>
    <scope>NUCLEOTIDE SEQUENCE</scope>
</reference>